<feature type="chain" id="PRO_5029829871" evidence="1">
    <location>
        <begin position="26"/>
        <end position="85"/>
    </location>
</feature>
<protein>
    <submittedName>
        <fullName evidence="2">Uncharacterized protein</fullName>
    </submittedName>
</protein>
<reference evidence="2 3" key="1">
    <citation type="submission" date="2020-04" db="EMBL/GenBank/DDBJ databases">
        <title>Perkinsus olseni comparative genomics.</title>
        <authorList>
            <person name="Bogema D.R."/>
        </authorList>
    </citation>
    <scope>NUCLEOTIDE SEQUENCE [LARGE SCALE GENOMIC DNA]</scope>
    <source>
        <strain evidence="2 3">ATCC PRA-207</strain>
    </source>
</reference>
<name>A0A7J6RYN5_PEROL</name>
<proteinExistence type="predicted"/>
<organism evidence="2 3">
    <name type="scientific">Perkinsus olseni</name>
    <name type="common">Perkinsus atlanticus</name>
    <dbReference type="NCBI Taxonomy" id="32597"/>
    <lineage>
        <taxon>Eukaryota</taxon>
        <taxon>Sar</taxon>
        <taxon>Alveolata</taxon>
        <taxon>Perkinsozoa</taxon>
        <taxon>Perkinsea</taxon>
        <taxon>Perkinsida</taxon>
        <taxon>Perkinsidae</taxon>
        <taxon>Perkinsus</taxon>
    </lineage>
</organism>
<sequence>MQLPSIHSFATVVIILAPAIVDGAAYWGGINAALVDFVFEGHVDSGTYRSTGNCDEIPDIGEFDMAIMTKEDGRQAGRLTARSIN</sequence>
<dbReference type="AlphaFoldDB" id="A0A7J6RYN5"/>
<comment type="caution">
    <text evidence="2">The sequence shown here is derived from an EMBL/GenBank/DDBJ whole genome shotgun (WGS) entry which is preliminary data.</text>
</comment>
<evidence type="ECO:0000256" key="1">
    <source>
        <dbReference type="SAM" id="SignalP"/>
    </source>
</evidence>
<feature type="non-terminal residue" evidence="2">
    <location>
        <position position="85"/>
    </location>
</feature>
<accession>A0A7J6RYN5</accession>
<evidence type="ECO:0000313" key="2">
    <source>
        <dbReference type="EMBL" id="KAF4725551.1"/>
    </source>
</evidence>
<evidence type="ECO:0000313" key="3">
    <source>
        <dbReference type="Proteomes" id="UP000553632"/>
    </source>
</evidence>
<dbReference type="EMBL" id="JABANO010022208">
    <property type="protein sequence ID" value="KAF4725551.1"/>
    <property type="molecule type" value="Genomic_DNA"/>
</dbReference>
<gene>
    <name evidence="2" type="ORF">FOZ63_004534</name>
</gene>
<dbReference type="Proteomes" id="UP000553632">
    <property type="component" value="Unassembled WGS sequence"/>
</dbReference>
<keyword evidence="1" id="KW-0732">Signal</keyword>
<keyword evidence="3" id="KW-1185">Reference proteome</keyword>
<feature type="signal peptide" evidence="1">
    <location>
        <begin position="1"/>
        <end position="25"/>
    </location>
</feature>